<organism evidence="14 15">
    <name type="scientific">Amedibacillus dolichus</name>
    <dbReference type="NCBI Taxonomy" id="31971"/>
    <lineage>
        <taxon>Bacteria</taxon>
        <taxon>Bacillati</taxon>
        <taxon>Bacillota</taxon>
        <taxon>Erysipelotrichia</taxon>
        <taxon>Erysipelotrichales</taxon>
        <taxon>Erysipelotrichaceae</taxon>
        <taxon>Amedibacillus</taxon>
    </lineage>
</organism>
<evidence type="ECO:0000256" key="4">
    <source>
        <dbReference type="ARBA" id="ARBA00022670"/>
    </source>
</evidence>
<dbReference type="RefSeq" id="WP_289606833.1">
    <property type="nucleotide sequence ID" value="NZ_JAUDCG010000005.1"/>
</dbReference>
<dbReference type="NCBIfam" id="TIGR00054">
    <property type="entry name" value="RIP metalloprotease RseP"/>
    <property type="match status" value="1"/>
</dbReference>
<evidence type="ECO:0000256" key="2">
    <source>
        <dbReference type="ARBA" id="ARBA00004141"/>
    </source>
</evidence>
<comment type="cofactor">
    <cofactor evidence="1 11">
        <name>Zn(2+)</name>
        <dbReference type="ChEBI" id="CHEBI:29105"/>
    </cofactor>
</comment>
<evidence type="ECO:0000259" key="13">
    <source>
        <dbReference type="Pfam" id="PF17820"/>
    </source>
</evidence>
<gene>
    <name evidence="14" type="primary">rseP</name>
    <name evidence="14" type="ORF">QUV96_01770</name>
</gene>
<evidence type="ECO:0000256" key="11">
    <source>
        <dbReference type="RuleBase" id="RU362031"/>
    </source>
</evidence>
<keyword evidence="15" id="KW-1185">Reference proteome</keyword>
<keyword evidence="9 11" id="KW-0482">Metalloprotease</keyword>
<reference evidence="14 15" key="1">
    <citation type="submission" date="2023-06" db="EMBL/GenBank/DDBJ databases">
        <title>Identification and characterization of horizontal gene transfer across gut microbiota members of farm animals based on homology search.</title>
        <authorList>
            <person name="Schwarzerova J."/>
            <person name="Nykrynova M."/>
            <person name="Jureckova K."/>
            <person name="Cejkova D."/>
            <person name="Rychlik I."/>
        </authorList>
    </citation>
    <scope>NUCLEOTIDE SEQUENCE [LARGE SCALE GENOMIC DNA]</scope>
    <source>
        <strain evidence="14 15">ET39</strain>
    </source>
</reference>
<feature type="transmembrane region" description="Helical" evidence="11">
    <location>
        <begin position="104"/>
        <end position="128"/>
    </location>
</feature>
<proteinExistence type="inferred from homology"/>
<dbReference type="InterPro" id="IPR008915">
    <property type="entry name" value="Peptidase_M50"/>
</dbReference>
<evidence type="ECO:0000259" key="12">
    <source>
        <dbReference type="Pfam" id="PF02163"/>
    </source>
</evidence>
<dbReference type="InterPro" id="IPR004387">
    <property type="entry name" value="Pept_M50_Zn"/>
</dbReference>
<name>A0ABT7U9Q2_9FIRM</name>
<evidence type="ECO:0000256" key="3">
    <source>
        <dbReference type="ARBA" id="ARBA00007931"/>
    </source>
</evidence>
<reference evidence="15" key="2">
    <citation type="submission" date="2023-06" db="EMBL/GenBank/DDBJ databases">
        <title>Identification and characterization of horizontal gene transfer across gut microbiota members of farm animals based on homology search.</title>
        <authorList>
            <person name="Zeman M."/>
            <person name="Kubasova T."/>
            <person name="Jahodarova E."/>
            <person name="Nykrynova M."/>
            <person name="Rychlik I."/>
        </authorList>
    </citation>
    <scope>NUCLEOTIDE SEQUENCE [LARGE SCALE GENOMIC DNA]</scope>
    <source>
        <strain evidence="15">ET39</strain>
    </source>
</reference>
<dbReference type="CDD" id="cd06163">
    <property type="entry name" value="S2P-M50_PDZ_RseP-like"/>
    <property type="match status" value="1"/>
</dbReference>
<keyword evidence="4" id="KW-0645">Protease</keyword>
<dbReference type="Pfam" id="PF02163">
    <property type="entry name" value="Peptidase_M50"/>
    <property type="match status" value="1"/>
</dbReference>
<keyword evidence="7 11" id="KW-0862">Zinc</keyword>
<accession>A0ABT7U9Q2</accession>
<feature type="domain" description="Peptidase M50" evidence="12">
    <location>
        <begin position="12"/>
        <end position="344"/>
    </location>
</feature>
<comment type="similarity">
    <text evidence="3 11">Belongs to the peptidase M50B family.</text>
</comment>
<evidence type="ECO:0000313" key="15">
    <source>
        <dbReference type="Proteomes" id="UP001529340"/>
    </source>
</evidence>
<reference evidence="14 15" key="3">
    <citation type="submission" date="2023-06" db="EMBL/GenBank/DDBJ databases">
        <authorList>
            <person name="Zeman M."/>
            <person name="Kubasova T."/>
            <person name="Jahodarova E."/>
            <person name="Nykrynova M."/>
            <person name="Rychlik I."/>
        </authorList>
    </citation>
    <scope>NUCLEOTIDE SEQUENCE [LARGE SCALE GENOMIC DNA]</scope>
    <source>
        <strain evidence="14 15">ET39</strain>
    </source>
</reference>
<evidence type="ECO:0000313" key="14">
    <source>
        <dbReference type="EMBL" id="MDM8156363.1"/>
    </source>
</evidence>
<keyword evidence="11" id="KW-0479">Metal-binding</keyword>
<keyword evidence="6 11" id="KW-0378">Hydrolase</keyword>
<evidence type="ECO:0000256" key="5">
    <source>
        <dbReference type="ARBA" id="ARBA00022692"/>
    </source>
</evidence>
<dbReference type="EC" id="3.4.24.-" evidence="11"/>
<dbReference type="GO" id="GO:0008237">
    <property type="term" value="F:metallopeptidase activity"/>
    <property type="evidence" value="ECO:0007669"/>
    <property type="project" value="UniProtKB-KW"/>
</dbReference>
<dbReference type="PANTHER" id="PTHR42837">
    <property type="entry name" value="REGULATOR OF SIGMA-E PROTEASE RSEP"/>
    <property type="match status" value="1"/>
</dbReference>
<evidence type="ECO:0000256" key="1">
    <source>
        <dbReference type="ARBA" id="ARBA00001947"/>
    </source>
</evidence>
<keyword evidence="5 11" id="KW-0812">Transmembrane</keyword>
<feature type="transmembrane region" description="Helical" evidence="11">
    <location>
        <begin position="283"/>
        <end position="303"/>
    </location>
</feature>
<dbReference type="InterPro" id="IPR041489">
    <property type="entry name" value="PDZ_6"/>
</dbReference>
<evidence type="ECO:0000256" key="8">
    <source>
        <dbReference type="ARBA" id="ARBA00022989"/>
    </source>
</evidence>
<dbReference type="EMBL" id="JAUDCG010000005">
    <property type="protein sequence ID" value="MDM8156363.1"/>
    <property type="molecule type" value="Genomic_DNA"/>
</dbReference>
<keyword evidence="10 11" id="KW-0472">Membrane</keyword>
<evidence type="ECO:0000256" key="7">
    <source>
        <dbReference type="ARBA" id="ARBA00022833"/>
    </source>
</evidence>
<dbReference type="Pfam" id="PF17820">
    <property type="entry name" value="PDZ_6"/>
    <property type="match status" value="1"/>
</dbReference>
<feature type="domain" description="PDZ" evidence="13">
    <location>
        <begin position="139"/>
        <end position="162"/>
    </location>
</feature>
<evidence type="ECO:0000256" key="6">
    <source>
        <dbReference type="ARBA" id="ARBA00022801"/>
    </source>
</evidence>
<feature type="transmembrane region" description="Helical" evidence="11">
    <location>
        <begin position="330"/>
        <end position="351"/>
    </location>
</feature>
<sequence>MNFGSVLLGLLAFVVLLSIIIIIHELGHLITAKKFGVYCHEFSIGMGPCLWSHKFSETTLSIRAIPFGGYVMMAGEDDGSEELEEMKDVPQERRLNGITAWKQVIIMAAGAAMNILLAWLLFIGISMVQGTTVDDSDPIIYSVHAGSPAEKAGLQEGDEILALECGGERLEDVSVTRLSEQVQFYEDAPSVLTVLRDGEEISVEVTPAYDEESNLWMFGFDLTSKVVEITPLESIKVGTQQLGEYSTMMVRSVVKLVQGVGLNSVSGPVGIYQVTAQTAALGLLPFLSLLAIFSLNIGIFNLLPIPVLDGGRIVIVVLEKLFRRKLNERVLNTVMLGSFALVIGLMLFATFNDVTRLF</sequence>
<feature type="transmembrane region" description="Helical" evidence="11">
    <location>
        <begin position="6"/>
        <end position="24"/>
    </location>
</feature>
<comment type="caution">
    <text evidence="14">The sequence shown here is derived from an EMBL/GenBank/DDBJ whole genome shotgun (WGS) entry which is preliminary data.</text>
</comment>
<comment type="subcellular location">
    <subcellularLocation>
        <location evidence="2">Membrane</location>
        <topology evidence="2">Multi-pass membrane protein</topology>
    </subcellularLocation>
</comment>
<evidence type="ECO:0000256" key="10">
    <source>
        <dbReference type="ARBA" id="ARBA00023136"/>
    </source>
</evidence>
<dbReference type="Proteomes" id="UP001529340">
    <property type="component" value="Unassembled WGS sequence"/>
</dbReference>
<evidence type="ECO:0000256" key="9">
    <source>
        <dbReference type="ARBA" id="ARBA00023049"/>
    </source>
</evidence>
<keyword evidence="8 11" id="KW-1133">Transmembrane helix</keyword>
<protein>
    <recommendedName>
        <fullName evidence="11">Zinc metalloprotease</fullName>
        <ecNumber evidence="11">3.4.24.-</ecNumber>
    </recommendedName>
</protein>
<dbReference type="Gene3D" id="2.30.42.10">
    <property type="match status" value="1"/>
</dbReference>
<dbReference type="InterPro" id="IPR036034">
    <property type="entry name" value="PDZ_sf"/>
</dbReference>
<dbReference type="PANTHER" id="PTHR42837:SF2">
    <property type="entry name" value="MEMBRANE METALLOPROTEASE ARASP2, CHLOROPLASTIC-RELATED"/>
    <property type="match status" value="1"/>
</dbReference>
<dbReference type="SUPFAM" id="SSF50156">
    <property type="entry name" value="PDZ domain-like"/>
    <property type="match status" value="1"/>
</dbReference>